<reference evidence="1" key="1">
    <citation type="submission" date="2020-10" db="EMBL/GenBank/DDBJ databases">
        <authorList>
            <person name="Gilroy R."/>
        </authorList>
    </citation>
    <scope>NUCLEOTIDE SEQUENCE</scope>
    <source>
        <strain evidence="1">CHK197-8231</strain>
    </source>
</reference>
<dbReference type="InterPro" id="IPR025613">
    <property type="entry name" value="YlbE"/>
</dbReference>
<dbReference type="AlphaFoldDB" id="A0A9D1HX13"/>
<gene>
    <name evidence="1" type="ORF">IAD49_04470</name>
</gene>
<name>A0A9D1HX13_9BACT</name>
<sequence>MTLEQQFKIKNNPYFQRYLREHSYWYKYLNRNPTYFESFAEEVKDAYKLRPSDKVNRILDTLEVLQTLMSTMQ</sequence>
<dbReference type="Proteomes" id="UP000824087">
    <property type="component" value="Unassembled WGS sequence"/>
</dbReference>
<dbReference type="EMBL" id="DVML01000025">
    <property type="protein sequence ID" value="HIU22815.1"/>
    <property type="molecule type" value="Genomic_DNA"/>
</dbReference>
<evidence type="ECO:0000313" key="2">
    <source>
        <dbReference type="Proteomes" id="UP000824087"/>
    </source>
</evidence>
<proteinExistence type="predicted"/>
<evidence type="ECO:0000313" key="1">
    <source>
        <dbReference type="EMBL" id="HIU22815.1"/>
    </source>
</evidence>
<comment type="caution">
    <text evidence="1">The sequence shown here is derived from an EMBL/GenBank/DDBJ whole genome shotgun (WGS) entry which is preliminary data.</text>
</comment>
<organism evidence="1 2">
    <name type="scientific">Candidatus Fimihabitans intestinipullorum</name>
    <dbReference type="NCBI Taxonomy" id="2840820"/>
    <lineage>
        <taxon>Bacteria</taxon>
        <taxon>Bacillati</taxon>
        <taxon>Mycoplasmatota</taxon>
        <taxon>Mycoplasmatota incertae sedis</taxon>
        <taxon>Candidatus Fimihabitans</taxon>
    </lineage>
</organism>
<protein>
    <submittedName>
        <fullName evidence="1">YlbE-like family protein</fullName>
    </submittedName>
</protein>
<reference evidence="1" key="2">
    <citation type="journal article" date="2021" name="PeerJ">
        <title>Extensive microbial diversity within the chicken gut microbiome revealed by metagenomics and culture.</title>
        <authorList>
            <person name="Gilroy R."/>
            <person name="Ravi A."/>
            <person name="Getino M."/>
            <person name="Pursley I."/>
            <person name="Horton D.L."/>
            <person name="Alikhan N.F."/>
            <person name="Baker D."/>
            <person name="Gharbi K."/>
            <person name="Hall N."/>
            <person name="Watson M."/>
            <person name="Adriaenssens E.M."/>
            <person name="Foster-Nyarko E."/>
            <person name="Jarju S."/>
            <person name="Secka A."/>
            <person name="Antonio M."/>
            <person name="Oren A."/>
            <person name="Chaudhuri R.R."/>
            <person name="La Ragione R."/>
            <person name="Hildebrand F."/>
            <person name="Pallen M.J."/>
        </authorList>
    </citation>
    <scope>NUCLEOTIDE SEQUENCE</scope>
    <source>
        <strain evidence="1">CHK197-8231</strain>
    </source>
</reference>
<dbReference type="Pfam" id="PF14003">
    <property type="entry name" value="YlbE"/>
    <property type="match status" value="1"/>
</dbReference>
<accession>A0A9D1HX13</accession>